<dbReference type="Gene3D" id="3.10.180.10">
    <property type="entry name" value="2,3-Dihydroxybiphenyl 1,2-Dioxygenase, domain 1"/>
    <property type="match status" value="1"/>
</dbReference>
<dbReference type="OrthoDB" id="9792173at2"/>
<reference evidence="1 2" key="1">
    <citation type="journal article" date="2011" name="Syst. Appl. Microbiol.">
        <title>Defluviimonas denitrificans gen. nov., sp. nov., and Pararhodobacter aggregans gen. nov., sp. nov., non-phototrophic Rhodobacteraceae from the biofilter of a marine aquaculture.</title>
        <authorList>
            <person name="Foesel B.U."/>
            <person name="Drake H.L."/>
            <person name="Schramm A."/>
        </authorList>
    </citation>
    <scope>NUCLEOTIDE SEQUENCE [LARGE SCALE GENOMIC DNA]</scope>
    <source>
        <strain evidence="1 2">D1-19</strain>
    </source>
</reference>
<gene>
    <name evidence="1" type="ORF">DDE23_01485</name>
</gene>
<dbReference type="Proteomes" id="UP000244810">
    <property type="component" value="Unassembled WGS sequence"/>
</dbReference>
<organism evidence="1 2">
    <name type="scientific">Pararhodobacter aggregans</name>
    <dbReference type="NCBI Taxonomy" id="404875"/>
    <lineage>
        <taxon>Bacteria</taxon>
        <taxon>Pseudomonadati</taxon>
        <taxon>Pseudomonadota</taxon>
        <taxon>Alphaproteobacteria</taxon>
        <taxon>Rhodobacterales</taxon>
        <taxon>Paracoccaceae</taxon>
        <taxon>Pararhodobacter</taxon>
    </lineage>
</organism>
<dbReference type="RefSeq" id="WP_107749609.1">
    <property type="nucleotide sequence ID" value="NZ_QBKF01000001.1"/>
</dbReference>
<proteinExistence type="predicted"/>
<dbReference type="AlphaFoldDB" id="A0A2T7UX01"/>
<accession>A0A2T7UX01</accession>
<protein>
    <submittedName>
        <fullName evidence="1">Glyoxalase</fullName>
    </submittedName>
</protein>
<dbReference type="InterPro" id="IPR029068">
    <property type="entry name" value="Glyas_Bleomycin-R_OHBP_Dase"/>
</dbReference>
<name>A0A2T7UX01_9RHOB</name>
<comment type="caution">
    <text evidence="1">The sequence shown here is derived from an EMBL/GenBank/DDBJ whole genome shotgun (WGS) entry which is preliminary data.</text>
</comment>
<evidence type="ECO:0000313" key="1">
    <source>
        <dbReference type="EMBL" id="PVE49106.1"/>
    </source>
</evidence>
<sequence length="180" mass="20438">MSRIFGDIRQAGYVVKDIDAHLRFLSDKAGIGPWFVARNAVLPVCRYRGREIRMEMHAALANSGTHQIELIQQVSREPSIYTEWLARFPGRSPLQHVSSWEEDFDGAVDRARDKGWVMIQEGRSAYGPFAYLEHPDDPDVVFEITRKGPERRSIFEQIAAAAAGWDGTDPIREGWPKAQV</sequence>
<dbReference type="SUPFAM" id="SSF54593">
    <property type="entry name" value="Glyoxalase/Bleomycin resistance protein/Dihydroxybiphenyl dioxygenase"/>
    <property type="match status" value="1"/>
</dbReference>
<evidence type="ECO:0000313" key="2">
    <source>
        <dbReference type="Proteomes" id="UP000244810"/>
    </source>
</evidence>
<keyword evidence="2" id="KW-1185">Reference proteome</keyword>
<dbReference type="EMBL" id="QDDR01000001">
    <property type="protein sequence ID" value="PVE49106.1"/>
    <property type="molecule type" value="Genomic_DNA"/>
</dbReference>
<dbReference type="Pfam" id="PF13669">
    <property type="entry name" value="Glyoxalase_4"/>
    <property type="match status" value="1"/>
</dbReference>